<dbReference type="InterPro" id="IPR011990">
    <property type="entry name" value="TPR-like_helical_dom_sf"/>
</dbReference>
<dbReference type="PANTHER" id="PTHR16091">
    <property type="entry name" value="TTC17 PROTEIN"/>
    <property type="match status" value="1"/>
</dbReference>
<comment type="caution">
    <text evidence="3">The sequence shown here is derived from an EMBL/GenBank/DDBJ whole genome shotgun (WGS) entry which is preliminary data.</text>
</comment>
<dbReference type="SMART" id="SM00028">
    <property type="entry name" value="TPR"/>
    <property type="match status" value="3"/>
</dbReference>
<keyword evidence="2" id="KW-1133">Transmembrane helix</keyword>
<dbReference type="Pfam" id="PF13181">
    <property type="entry name" value="TPR_8"/>
    <property type="match status" value="1"/>
</dbReference>
<keyword evidence="2" id="KW-0472">Membrane</keyword>
<evidence type="ECO:0000313" key="4">
    <source>
        <dbReference type="Proteomes" id="UP001249851"/>
    </source>
</evidence>
<dbReference type="GO" id="GO:0015629">
    <property type="term" value="C:actin cytoskeleton"/>
    <property type="evidence" value="ECO:0007669"/>
    <property type="project" value="TreeGrafter"/>
</dbReference>
<dbReference type="Gene3D" id="1.25.40.10">
    <property type="entry name" value="Tetratricopeptide repeat domain"/>
    <property type="match status" value="1"/>
</dbReference>
<keyword evidence="1" id="KW-0802">TPR repeat</keyword>
<dbReference type="PROSITE" id="PS50005">
    <property type="entry name" value="TPR"/>
    <property type="match status" value="1"/>
</dbReference>
<sequence length="342" mass="38383">MIEDYPYLSYIGLYIISACLWSSDTLGATHWILNEREGVVRASSATADILKSDPVLSILTKTYPPKTGNGRKTNCDQCMKGRLYGMSNVIDTMGPTSLELFPAPQLTCGLPVNETFYDHLEGIANREYHPAFVEEDVALIFKKGEKEDLDLGLTESNLKRAIEESPNSVVVCNHIGNFWRIRGSTFHSIECFRRALYYSPNDADALLNLAKVLYNLNYIQDAAYLARRSLEMQPTEQNCWLQHFTLGEILRASGDLEEAGIHFKHALDLNPSFELAEVHLREIGSPSTSPTNTYTFLIIGLLVVVVLATVYFMTLTSESRGTKSSRMSLWAEGKRPKKRPLS</sequence>
<gene>
    <name evidence="3" type="ORF">P5673_019942</name>
</gene>
<reference evidence="3" key="1">
    <citation type="journal article" date="2023" name="G3 (Bethesda)">
        <title>Whole genome assembly and annotation of the endangered Caribbean coral Acropora cervicornis.</title>
        <authorList>
            <person name="Selwyn J.D."/>
            <person name="Vollmer S.V."/>
        </authorList>
    </citation>
    <scope>NUCLEOTIDE SEQUENCE</scope>
    <source>
        <strain evidence="3">K2</strain>
    </source>
</reference>
<dbReference type="InterPro" id="IPR052630">
    <property type="entry name" value="TTC17"/>
</dbReference>
<proteinExistence type="predicted"/>
<organism evidence="3 4">
    <name type="scientific">Acropora cervicornis</name>
    <name type="common">Staghorn coral</name>
    <dbReference type="NCBI Taxonomy" id="6130"/>
    <lineage>
        <taxon>Eukaryota</taxon>
        <taxon>Metazoa</taxon>
        <taxon>Cnidaria</taxon>
        <taxon>Anthozoa</taxon>
        <taxon>Hexacorallia</taxon>
        <taxon>Scleractinia</taxon>
        <taxon>Astrocoeniina</taxon>
        <taxon>Acroporidae</taxon>
        <taxon>Acropora</taxon>
    </lineage>
</organism>
<feature type="transmembrane region" description="Helical" evidence="2">
    <location>
        <begin position="294"/>
        <end position="316"/>
    </location>
</feature>
<keyword evidence="2" id="KW-0812">Transmembrane</keyword>
<dbReference type="EMBL" id="JARQWQ010000048">
    <property type="protein sequence ID" value="KAK2557592.1"/>
    <property type="molecule type" value="Genomic_DNA"/>
</dbReference>
<feature type="repeat" description="TPR" evidence="1">
    <location>
        <begin position="240"/>
        <end position="273"/>
    </location>
</feature>
<dbReference type="InterPro" id="IPR019734">
    <property type="entry name" value="TPR_rpt"/>
</dbReference>
<dbReference type="SUPFAM" id="SSF48452">
    <property type="entry name" value="TPR-like"/>
    <property type="match status" value="1"/>
</dbReference>
<dbReference type="GO" id="GO:0030041">
    <property type="term" value="P:actin filament polymerization"/>
    <property type="evidence" value="ECO:0007669"/>
    <property type="project" value="TreeGrafter"/>
</dbReference>
<evidence type="ECO:0000313" key="3">
    <source>
        <dbReference type="EMBL" id="KAK2557592.1"/>
    </source>
</evidence>
<name>A0AAD9QA42_ACRCE</name>
<reference evidence="3" key="2">
    <citation type="journal article" date="2023" name="Science">
        <title>Genomic signatures of disease resistance in endangered staghorn corals.</title>
        <authorList>
            <person name="Vollmer S.V."/>
            <person name="Selwyn J.D."/>
            <person name="Despard B.A."/>
            <person name="Roesel C.L."/>
        </authorList>
    </citation>
    <scope>NUCLEOTIDE SEQUENCE</scope>
    <source>
        <strain evidence="3">K2</strain>
    </source>
</reference>
<accession>A0AAD9QA42</accession>
<keyword evidence="4" id="KW-1185">Reference proteome</keyword>
<dbReference type="GO" id="GO:0005737">
    <property type="term" value="C:cytoplasm"/>
    <property type="evidence" value="ECO:0007669"/>
    <property type="project" value="TreeGrafter"/>
</dbReference>
<dbReference type="AlphaFoldDB" id="A0AAD9QA42"/>
<dbReference type="PANTHER" id="PTHR16091:SF3">
    <property type="entry name" value="TETRATRICOPEPTIDE REPEAT PROTEIN 17"/>
    <property type="match status" value="1"/>
</dbReference>
<protein>
    <submittedName>
        <fullName evidence="3">Tetratricopeptide repeat protein 17</fullName>
    </submittedName>
</protein>
<evidence type="ECO:0000256" key="1">
    <source>
        <dbReference type="PROSITE-ProRule" id="PRU00339"/>
    </source>
</evidence>
<dbReference type="Proteomes" id="UP001249851">
    <property type="component" value="Unassembled WGS sequence"/>
</dbReference>
<evidence type="ECO:0000256" key="2">
    <source>
        <dbReference type="SAM" id="Phobius"/>
    </source>
</evidence>